<evidence type="ECO:0000313" key="2">
    <source>
        <dbReference type="EMBL" id="CAB0013741.1"/>
    </source>
</evidence>
<dbReference type="Proteomes" id="UP000479000">
    <property type="component" value="Unassembled WGS sequence"/>
</dbReference>
<dbReference type="EMBL" id="CADCXU010026995">
    <property type="protein sequence ID" value="CAB0013741.1"/>
    <property type="molecule type" value="Genomic_DNA"/>
</dbReference>
<feature type="compositionally biased region" description="Polar residues" evidence="1">
    <location>
        <begin position="136"/>
        <end position="155"/>
    </location>
</feature>
<evidence type="ECO:0000256" key="1">
    <source>
        <dbReference type="SAM" id="MobiDB-lite"/>
    </source>
</evidence>
<reference evidence="2 3" key="1">
    <citation type="submission" date="2020-02" db="EMBL/GenBank/DDBJ databases">
        <authorList>
            <person name="Ferguson B K."/>
        </authorList>
    </citation>
    <scope>NUCLEOTIDE SEQUENCE [LARGE SCALE GENOMIC DNA]</scope>
</reference>
<sequence>MIKRPRHRRQAQGSFLNVFVYFSDHHLAVSDKRGSPHHRIRLPVHTNDKRNHERQFKRKNNCDGRNACLRFNKRDEPTGIVGACIVLQHTIFTKILFNVAAFHRIFMAVVFGRLVNLDDILHFVGKALPSEAGTGSKKTVPTPKFTNGQNTNSHEPMSLGKGQISPLK</sequence>
<keyword evidence="3" id="KW-1185">Reference proteome</keyword>
<evidence type="ECO:0000313" key="3">
    <source>
        <dbReference type="Proteomes" id="UP000479000"/>
    </source>
</evidence>
<protein>
    <submittedName>
        <fullName evidence="2">Uncharacterized protein</fullName>
    </submittedName>
</protein>
<dbReference type="AlphaFoldDB" id="A0A6H5HIE5"/>
<name>A0A6H5HIE5_9HEMI</name>
<gene>
    <name evidence="2" type="ORF">NTEN_LOCUS18316</name>
</gene>
<feature type="region of interest" description="Disordered" evidence="1">
    <location>
        <begin position="132"/>
        <end position="168"/>
    </location>
</feature>
<accession>A0A6H5HIE5</accession>
<proteinExistence type="predicted"/>
<organism evidence="2 3">
    <name type="scientific">Nesidiocoris tenuis</name>
    <dbReference type="NCBI Taxonomy" id="355587"/>
    <lineage>
        <taxon>Eukaryota</taxon>
        <taxon>Metazoa</taxon>
        <taxon>Ecdysozoa</taxon>
        <taxon>Arthropoda</taxon>
        <taxon>Hexapoda</taxon>
        <taxon>Insecta</taxon>
        <taxon>Pterygota</taxon>
        <taxon>Neoptera</taxon>
        <taxon>Paraneoptera</taxon>
        <taxon>Hemiptera</taxon>
        <taxon>Heteroptera</taxon>
        <taxon>Panheteroptera</taxon>
        <taxon>Cimicomorpha</taxon>
        <taxon>Miridae</taxon>
        <taxon>Dicyphina</taxon>
        <taxon>Nesidiocoris</taxon>
    </lineage>
</organism>